<dbReference type="PANTHER" id="PTHR11986">
    <property type="entry name" value="AMINOTRANSFERASE CLASS III"/>
    <property type="match status" value="1"/>
</dbReference>
<dbReference type="NCBIfam" id="NF003468">
    <property type="entry name" value="PRK05093.1"/>
    <property type="match status" value="1"/>
</dbReference>
<organism evidence="5 6">
    <name type="scientific">Aliikangiella marina</name>
    <dbReference type="NCBI Taxonomy" id="1712262"/>
    <lineage>
        <taxon>Bacteria</taxon>
        <taxon>Pseudomonadati</taxon>
        <taxon>Pseudomonadota</taxon>
        <taxon>Gammaproteobacteria</taxon>
        <taxon>Oceanospirillales</taxon>
        <taxon>Pleioneaceae</taxon>
        <taxon>Aliikangiella</taxon>
    </lineage>
</organism>
<dbReference type="AlphaFoldDB" id="A0A545TEE4"/>
<dbReference type="InterPro" id="IPR049704">
    <property type="entry name" value="Aminotrans_3_PPA_site"/>
</dbReference>
<dbReference type="InterPro" id="IPR015424">
    <property type="entry name" value="PyrdxlP-dep_Trfase"/>
</dbReference>
<dbReference type="EMBL" id="VIKR01000002">
    <property type="protein sequence ID" value="TQV75593.1"/>
    <property type="molecule type" value="Genomic_DNA"/>
</dbReference>
<evidence type="ECO:0000313" key="6">
    <source>
        <dbReference type="Proteomes" id="UP000317839"/>
    </source>
</evidence>
<evidence type="ECO:0000313" key="5">
    <source>
        <dbReference type="EMBL" id="TQV75593.1"/>
    </source>
</evidence>
<evidence type="ECO:0000256" key="3">
    <source>
        <dbReference type="ARBA" id="ARBA00022898"/>
    </source>
</evidence>
<comment type="pathway">
    <text evidence="4">Amino-acid biosynthesis; L-arginine biosynthesis; N(2)-acetyl-L-ornithine from L-glutamate: step 4/4.</text>
</comment>
<comment type="cofactor">
    <cofactor evidence="4">
        <name>pyridoxal 5'-phosphate</name>
        <dbReference type="ChEBI" id="CHEBI:597326"/>
    </cofactor>
    <text evidence="4">Binds 1 pyridoxal phosphate per subunit.</text>
</comment>
<comment type="catalytic activity">
    <reaction evidence="4">
        <text>N(2)-acetyl-L-ornithine + 2-oxoglutarate = N-acetyl-L-glutamate 5-semialdehyde + L-glutamate</text>
        <dbReference type="Rhea" id="RHEA:18049"/>
        <dbReference type="ChEBI" id="CHEBI:16810"/>
        <dbReference type="ChEBI" id="CHEBI:29123"/>
        <dbReference type="ChEBI" id="CHEBI:29985"/>
        <dbReference type="ChEBI" id="CHEBI:57805"/>
        <dbReference type="EC" id="2.6.1.11"/>
    </reaction>
</comment>
<dbReference type="HAMAP" id="MF_01107">
    <property type="entry name" value="ArgD_aminotrans_3"/>
    <property type="match status" value="1"/>
</dbReference>
<dbReference type="CDD" id="cd00610">
    <property type="entry name" value="OAT_like"/>
    <property type="match status" value="1"/>
</dbReference>
<dbReference type="OrthoDB" id="9801052at2"/>
<dbReference type="EC" id="2.6.1.11" evidence="4"/>
<dbReference type="PROSITE" id="PS00600">
    <property type="entry name" value="AA_TRANSFER_CLASS_3"/>
    <property type="match status" value="1"/>
</dbReference>
<comment type="similarity">
    <text evidence="4">Belongs to the class-III pyridoxal-phosphate-dependent aminotransferase family. ArgD subfamily.</text>
</comment>
<keyword evidence="3 4" id="KW-0663">Pyridoxal phosphate</keyword>
<dbReference type="GO" id="GO:0042802">
    <property type="term" value="F:identical protein binding"/>
    <property type="evidence" value="ECO:0007669"/>
    <property type="project" value="TreeGrafter"/>
</dbReference>
<dbReference type="NCBIfam" id="NF002325">
    <property type="entry name" value="PRK01278.1"/>
    <property type="match status" value="1"/>
</dbReference>
<feature type="modified residue" description="N6-(pyridoxal phosphate)lysine" evidence="4">
    <location>
        <position position="251"/>
    </location>
</feature>
<dbReference type="GO" id="GO:0003992">
    <property type="term" value="F:N2-acetyl-L-ornithine:2-oxoglutarate 5-aminotransferase activity"/>
    <property type="evidence" value="ECO:0007669"/>
    <property type="project" value="UniProtKB-UniRule"/>
</dbReference>
<keyword evidence="4" id="KW-0055">Arginine biosynthesis</keyword>
<evidence type="ECO:0000256" key="2">
    <source>
        <dbReference type="ARBA" id="ARBA00022679"/>
    </source>
</evidence>
<dbReference type="GO" id="GO:0030170">
    <property type="term" value="F:pyridoxal phosphate binding"/>
    <property type="evidence" value="ECO:0007669"/>
    <property type="project" value="InterPro"/>
</dbReference>
<gene>
    <name evidence="4" type="primary">argD</name>
    <name evidence="5" type="ORF">FLL45_11820</name>
</gene>
<dbReference type="InterPro" id="IPR005814">
    <property type="entry name" value="Aminotrans_3"/>
</dbReference>
<keyword evidence="4" id="KW-0028">Amino-acid biosynthesis</keyword>
<dbReference type="SUPFAM" id="SSF53383">
    <property type="entry name" value="PLP-dependent transferases"/>
    <property type="match status" value="1"/>
</dbReference>
<protein>
    <recommendedName>
        <fullName evidence="4">Acetylornithine aminotransferase</fullName>
        <shortName evidence="4">ACOAT</shortName>
        <ecNumber evidence="4">2.6.1.11</ecNumber>
    </recommendedName>
</protein>
<feature type="binding site" evidence="4">
    <location>
        <position position="140"/>
    </location>
    <ligand>
        <name>N(2)-acetyl-L-ornithine</name>
        <dbReference type="ChEBI" id="CHEBI:57805"/>
    </ligand>
</feature>
<evidence type="ECO:0000256" key="4">
    <source>
        <dbReference type="HAMAP-Rule" id="MF_01107"/>
    </source>
</evidence>
<accession>A0A545TEE4</accession>
<dbReference type="InterPro" id="IPR050103">
    <property type="entry name" value="Class-III_PLP-dep_AT"/>
</dbReference>
<dbReference type="InterPro" id="IPR015422">
    <property type="entry name" value="PyrdxlP-dep_Trfase_small"/>
</dbReference>
<dbReference type="InterPro" id="IPR017652">
    <property type="entry name" value="Ac/SucOrn_transaminase_bac"/>
</dbReference>
<comment type="caution">
    <text evidence="5">The sequence shown here is derived from an EMBL/GenBank/DDBJ whole genome shotgun (WGS) entry which is preliminary data.</text>
</comment>
<keyword evidence="2 4" id="KW-0808">Transferase</keyword>
<comment type="miscellaneous">
    <text evidence="4">May also have succinyldiaminopimelate aminotransferase activity, thus carrying out the corresponding step in lysine biosynthesis.</text>
</comment>
<keyword evidence="6" id="KW-1185">Reference proteome</keyword>
<comment type="caution">
    <text evidence="4">Lacks conserved residue(s) required for the propagation of feature annotation.</text>
</comment>
<dbReference type="Gene3D" id="3.40.640.10">
    <property type="entry name" value="Type I PLP-dependent aspartate aminotransferase-like (Major domain)"/>
    <property type="match status" value="1"/>
</dbReference>
<dbReference type="PIRSF" id="PIRSF000521">
    <property type="entry name" value="Transaminase_4ab_Lys_Orn"/>
    <property type="match status" value="1"/>
</dbReference>
<comment type="subcellular location">
    <subcellularLocation>
        <location evidence="4">Cytoplasm</location>
    </subcellularLocation>
</comment>
<feature type="binding site" evidence="4">
    <location>
        <position position="280"/>
    </location>
    <ligand>
        <name>pyridoxal 5'-phosphate</name>
        <dbReference type="ChEBI" id="CHEBI:597326"/>
    </ligand>
</feature>
<evidence type="ECO:0000256" key="1">
    <source>
        <dbReference type="ARBA" id="ARBA00022576"/>
    </source>
</evidence>
<reference evidence="5 6" key="1">
    <citation type="submission" date="2019-06" db="EMBL/GenBank/DDBJ databases">
        <title>Draft genome of Aliikangiella marina GYP-15.</title>
        <authorList>
            <person name="Wang G."/>
        </authorList>
    </citation>
    <scope>NUCLEOTIDE SEQUENCE [LARGE SCALE GENOMIC DNA]</scope>
    <source>
        <strain evidence="5 6">GYP-15</strain>
    </source>
</reference>
<name>A0A545TEE4_9GAMM</name>
<dbReference type="NCBIfam" id="TIGR03246">
    <property type="entry name" value="arg_catab_astC"/>
    <property type="match status" value="1"/>
</dbReference>
<dbReference type="RefSeq" id="WP_142942207.1">
    <property type="nucleotide sequence ID" value="NZ_VIKR01000002.1"/>
</dbReference>
<proteinExistence type="inferred from homology"/>
<keyword evidence="4" id="KW-0963">Cytoplasm</keyword>
<dbReference type="UniPathway" id="UPA00068">
    <property type="reaction ID" value="UER00109"/>
</dbReference>
<dbReference type="InterPro" id="IPR015421">
    <property type="entry name" value="PyrdxlP-dep_Trfase_major"/>
</dbReference>
<sequence length="402" mass="43422">MTQVSRETFDQVMVPNYSPLKIIPVKGEGAKLWDKEGNEYIDFAGGIAVNALGHCHPELVGALKAQADKLWHLSNVFTNEPALELAEKMVENTFADKVFFANSGGEANEAAFKLARKYASENFGSEKNEIISFTQSFHGRTLFTVSVGGQPKYTQGFEPLPGGITHLEYNNVEMLEKTVSDKTCAIVLEPVQGEGGIIPATAEFMLKVRELCDKHNAVMILDEIQSGMGRTGKLFAYMHHDVEPDVLTSAKALGGGFPIGAMLAKEKFAAALKVGTHGSTYGGNALGCAVASKAFDIINTDATLSGVEDKHNLFKTKLQMINDKYEILDEVRGKGLLIGGALNEKYKGRARDFMIAALEENVMVLMAGPNVIRFAPSLLVSEAEIEKGMAALEKAVAKVVAS</sequence>
<keyword evidence="1 4" id="KW-0032">Aminotransferase</keyword>
<dbReference type="PANTHER" id="PTHR11986:SF113">
    <property type="entry name" value="SUCCINYLORNITHINE TRANSAMINASE"/>
    <property type="match status" value="1"/>
</dbReference>
<dbReference type="NCBIfam" id="TIGR00707">
    <property type="entry name" value="argD"/>
    <property type="match status" value="1"/>
</dbReference>
<dbReference type="InterPro" id="IPR004636">
    <property type="entry name" value="AcOrn/SuccOrn_fam"/>
</dbReference>
<feature type="binding site" evidence="4">
    <location>
        <begin position="222"/>
        <end position="225"/>
    </location>
    <ligand>
        <name>pyridoxal 5'-phosphate</name>
        <dbReference type="ChEBI" id="CHEBI:597326"/>
    </ligand>
</feature>
<feature type="binding site" evidence="4">
    <location>
        <position position="279"/>
    </location>
    <ligand>
        <name>N(2)-acetyl-L-ornithine</name>
        <dbReference type="ChEBI" id="CHEBI:57805"/>
    </ligand>
</feature>
<dbReference type="GO" id="GO:0005737">
    <property type="term" value="C:cytoplasm"/>
    <property type="evidence" value="ECO:0007669"/>
    <property type="project" value="UniProtKB-SubCell"/>
</dbReference>
<feature type="binding site" evidence="4">
    <location>
        <position position="137"/>
    </location>
    <ligand>
        <name>pyridoxal 5'-phosphate</name>
        <dbReference type="ChEBI" id="CHEBI:597326"/>
    </ligand>
</feature>
<dbReference type="Gene3D" id="3.90.1150.10">
    <property type="entry name" value="Aspartate Aminotransferase, domain 1"/>
    <property type="match status" value="1"/>
</dbReference>
<dbReference type="GO" id="GO:0006526">
    <property type="term" value="P:L-arginine biosynthetic process"/>
    <property type="evidence" value="ECO:0007669"/>
    <property type="project" value="UniProtKB-UniRule"/>
</dbReference>
<dbReference type="Pfam" id="PF00202">
    <property type="entry name" value="Aminotran_3"/>
    <property type="match status" value="1"/>
</dbReference>
<comment type="subunit">
    <text evidence="4">Homodimer.</text>
</comment>
<dbReference type="Proteomes" id="UP000317839">
    <property type="component" value="Unassembled WGS sequence"/>
</dbReference>
<dbReference type="FunFam" id="3.40.640.10:FF:000004">
    <property type="entry name" value="Acetylornithine aminotransferase"/>
    <property type="match status" value="1"/>
</dbReference>